<accession>A0A2G8KYW6</accession>
<dbReference type="PANTHER" id="PTHR10981">
    <property type="entry name" value="BATTENIN"/>
    <property type="match status" value="1"/>
</dbReference>
<organism evidence="6 7">
    <name type="scientific">Stichopus japonicus</name>
    <name type="common">Sea cucumber</name>
    <dbReference type="NCBI Taxonomy" id="307972"/>
    <lineage>
        <taxon>Eukaryota</taxon>
        <taxon>Metazoa</taxon>
        <taxon>Echinodermata</taxon>
        <taxon>Eleutherozoa</taxon>
        <taxon>Echinozoa</taxon>
        <taxon>Holothuroidea</taxon>
        <taxon>Aspidochirotacea</taxon>
        <taxon>Aspidochirotida</taxon>
        <taxon>Stichopodidae</taxon>
        <taxon>Apostichopus</taxon>
    </lineage>
</organism>
<dbReference type="GO" id="GO:0012505">
    <property type="term" value="C:endomembrane system"/>
    <property type="evidence" value="ECO:0007669"/>
    <property type="project" value="UniProtKB-SubCell"/>
</dbReference>
<feature type="transmembrane region" description="Helical" evidence="5">
    <location>
        <begin position="322"/>
        <end position="344"/>
    </location>
</feature>
<reference evidence="6 7" key="1">
    <citation type="journal article" date="2017" name="PLoS Biol.">
        <title>The sea cucumber genome provides insights into morphological evolution and visceral regeneration.</title>
        <authorList>
            <person name="Zhang X."/>
            <person name="Sun L."/>
            <person name="Yuan J."/>
            <person name="Sun Y."/>
            <person name="Gao Y."/>
            <person name="Zhang L."/>
            <person name="Li S."/>
            <person name="Dai H."/>
            <person name="Hamel J.F."/>
            <person name="Liu C."/>
            <person name="Yu Y."/>
            <person name="Liu S."/>
            <person name="Lin W."/>
            <person name="Guo K."/>
            <person name="Jin S."/>
            <person name="Xu P."/>
            <person name="Storey K.B."/>
            <person name="Huan P."/>
            <person name="Zhang T."/>
            <person name="Zhou Y."/>
            <person name="Zhang J."/>
            <person name="Lin C."/>
            <person name="Li X."/>
            <person name="Xing L."/>
            <person name="Huo D."/>
            <person name="Sun M."/>
            <person name="Wang L."/>
            <person name="Mercier A."/>
            <person name="Li F."/>
            <person name="Yang H."/>
            <person name="Xiang J."/>
        </authorList>
    </citation>
    <scope>NUCLEOTIDE SEQUENCE [LARGE SCALE GENOMIC DNA]</scope>
    <source>
        <strain evidence="6">Shaxun</strain>
        <tissue evidence="6">Muscle</tissue>
    </source>
</reference>
<feature type="transmembrane region" description="Helical" evidence="5">
    <location>
        <begin position="135"/>
        <end position="156"/>
    </location>
</feature>
<keyword evidence="4 5" id="KW-0472">Membrane</keyword>
<evidence type="ECO:0000256" key="1">
    <source>
        <dbReference type="ARBA" id="ARBA00004127"/>
    </source>
</evidence>
<proteinExistence type="inferred from homology"/>
<dbReference type="GO" id="GO:0005765">
    <property type="term" value="C:lysosomal membrane"/>
    <property type="evidence" value="ECO:0007669"/>
    <property type="project" value="UniProtKB-SubCell"/>
</dbReference>
<dbReference type="PRINTS" id="PR01315">
    <property type="entry name" value="BATTENIN"/>
</dbReference>
<comment type="caution">
    <text evidence="6">The sequence shown here is derived from an EMBL/GenBank/DDBJ whole genome shotgun (WGS) entry which is preliminary data.</text>
</comment>
<gene>
    <name evidence="6" type="ORF">BSL78_09923</name>
</gene>
<keyword evidence="7" id="KW-1185">Reference proteome</keyword>
<evidence type="ECO:0000256" key="2">
    <source>
        <dbReference type="ARBA" id="ARBA00022692"/>
    </source>
</evidence>
<name>A0A2G8KYW6_STIJA</name>
<dbReference type="EMBL" id="MRZV01000296">
    <property type="protein sequence ID" value="PIK53213.1"/>
    <property type="molecule type" value="Genomic_DNA"/>
</dbReference>
<dbReference type="OrthoDB" id="5965864at2759"/>
<evidence type="ECO:0000256" key="3">
    <source>
        <dbReference type="ARBA" id="ARBA00022989"/>
    </source>
</evidence>
<dbReference type="STRING" id="307972.A0A2G8KYW6"/>
<evidence type="ECO:0000313" key="7">
    <source>
        <dbReference type="Proteomes" id="UP000230750"/>
    </source>
</evidence>
<comment type="subcellular location">
    <subcellularLocation>
        <location evidence="1">Endomembrane system</location>
        <topology evidence="1">Multi-pass membrane protein</topology>
    </subcellularLocation>
    <subcellularLocation>
        <location evidence="5">Lysosome membrane</location>
        <topology evidence="5">Multi-pass membrane protein</topology>
    </subcellularLocation>
</comment>
<dbReference type="Proteomes" id="UP000230750">
    <property type="component" value="Unassembled WGS sequence"/>
</dbReference>
<dbReference type="AlphaFoldDB" id="A0A2G8KYW6"/>
<feature type="transmembrane region" description="Helical" evidence="5">
    <location>
        <begin position="93"/>
        <end position="115"/>
    </location>
</feature>
<evidence type="ECO:0000313" key="6">
    <source>
        <dbReference type="EMBL" id="PIK53213.1"/>
    </source>
</evidence>
<dbReference type="Pfam" id="PF02487">
    <property type="entry name" value="CLN3"/>
    <property type="match status" value="1"/>
</dbReference>
<dbReference type="InterPro" id="IPR003492">
    <property type="entry name" value="Battenin_disease_Cln3"/>
</dbReference>
<dbReference type="PANTHER" id="PTHR10981:SF7">
    <property type="entry name" value="BATTENIN"/>
    <property type="match status" value="1"/>
</dbReference>
<evidence type="ECO:0000256" key="5">
    <source>
        <dbReference type="RuleBase" id="RU361113"/>
    </source>
</evidence>
<keyword evidence="3 5" id="KW-1133">Transmembrane helix</keyword>
<sequence>MAAHGVNMAAHGAIMADHGANMAARGANMAACGANMAACGAKMAAIVLTWQPMVLTWQPMVLTWQPVVVGAGNAFGENIALGYLSGQGFDDDLVNAWASGTGLAGLLGACIYVLAGCIFFENDGNVDEMQYLNEWAFLIITPTVFIYLLSFMKIIIPPSDEVIRSNGIQHSIANRTSTTTYPGLQTDDDETNPLLAESTETTESEDLSVLLRSRNYGLWGKRIGAALCVVLPLAINLGLSTFFAFVSRVAASKALTPDQYNKNCPEVFAALQLCYQAGLFVSQSSLQLVKFKYPYHLTALQFLITIVWITNEPLKFLPVYMLPALMIVVGLLNGTVYVNTFYLIQTKEIFGPPNDRELCTNIAAIFINIGESSDYTKLMFLGLNKSDLRIKKKTIQAKNSGLKMQDPKDNRWALPAGLRKYSLGP</sequence>
<feature type="transmembrane region" description="Helical" evidence="5">
    <location>
        <begin position="223"/>
        <end position="247"/>
    </location>
</feature>
<keyword evidence="5" id="KW-0458">Lysosome</keyword>
<keyword evidence="2 5" id="KW-0812">Transmembrane</keyword>
<evidence type="ECO:0000256" key="4">
    <source>
        <dbReference type="ARBA" id="ARBA00023136"/>
    </source>
</evidence>
<protein>
    <recommendedName>
        <fullName evidence="5">Battenin</fullName>
    </recommendedName>
</protein>
<comment type="similarity">
    <text evidence="5">Belongs to the battenin family.</text>
</comment>
<comment type="caution">
    <text evidence="5">Lacks conserved residue(s) required for the propagation of feature annotation.</text>
</comment>